<evidence type="ECO:0000256" key="3">
    <source>
        <dbReference type="ARBA" id="ARBA00022519"/>
    </source>
</evidence>
<keyword evidence="5 7" id="KW-0067">ATP-binding</keyword>
<keyword evidence="1" id="KW-0813">Transport</keyword>
<dbReference type="GO" id="GO:0005524">
    <property type="term" value="F:ATP binding"/>
    <property type="evidence" value="ECO:0007669"/>
    <property type="project" value="UniProtKB-KW"/>
</dbReference>
<dbReference type="PANTHER" id="PTHR42781:SF4">
    <property type="entry name" value="SPERMIDINE_PUTRESCINE IMPORT ATP-BINDING PROTEIN POTA"/>
    <property type="match status" value="1"/>
</dbReference>
<dbReference type="Proteomes" id="UP000229366">
    <property type="component" value="Unassembled WGS sequence"/>
</dbReference>
<dbReference type="InterPro" id="IPR017871">
    <property type="entry name" value="ABC_transporter-like_CS"/>
</dbReference>
<evidence type="ECO:0000259" key="6">
    <source>
        <dbReference type="PROSITE" id="PS50893"/>
    </source>
</evidence>
<dbReference type="GO" id="GO:0016887">
    <property type="term" value="F:ATP hydrolysis activity"/>
    <property type="evidence" value="ECO:0007669"/>
    <property type="project" value="InterPro"/>
</dbReference>
<dbReference type="PANTHER" id="PTHR42781">
    <property type="entry name" value="SPERMIDINE/PUTRESCINE IMPORT ATP-BINDING PROTEIN POTA"/>
    <property type="match status" value="1"/>
</dbReference>
<dbReference type="InterPro" id="IPR003439">
    <property type="entry name" value="ABC_transporter-like_ATP-bd"/>
</dbReference>
<dbReference type="Pfam" id="PF00005">
    <property type="entry name" value="ABC_tran"/>
    <property type="match status" value="1"/>
</dbReference>
<dbReference type="SUPFAM" id="SSF52540">
    <property type="entry name" value="P-loop containing nucleoside triphosphate hydrolases"/>
    <property type="match status" value="1"/>
</dbReference>
<evidence type="ECO:0000256" key="1">
    <source>
        <dbReference type="ARBA" id="ARBA00022448"/>
    </source>
</evidence>
<dbReference type="InterPro" id="IPR003593">
    <property type="entry name" value="AAA+_ATPase"/>
</dbReference>
<feature type="domain" description="ABC transporter" evidence="6">
    <location>
        <begin position="1"/>
        <end position="238"/>
    </location>
</feature>
<dbReference type="SMART" id="SM00382">
    <property type="entry name" value="AAA"/>
    <property type="match status" value="1"/>
</dbReference>
<keyword evidence="3" id="KW-0997">Cell inner membrane</keyword>
<evidence type="ECO:0000313" key="8">
    <source>
        <dbReference type="Proteomes" id="UP000229366"/>
    </source>
</evidence>
<name>A0A2M8VY86_9BURK</name>
<organism evidence="7 8">
    <name type="scientific">Polynucleobacter brandtiae</name>
    <dbReference type="NCBI Taxonomy" id="1938816"/>
    <lineage>
        <taxon>Bacteria</taxon>
        <taxon>Pseudomonadati</taxon>
        <taxon>Pseudomonadota</taxon>
        <taxon>Betaproteobacteria</taxon>
        <taxon>Burkholderiales</taxon>
        <taxon>Burkholderiaceae</taxon>
        <taxon>Polynucleobacter</taxon>
    </lineage>
</organism>
<dbReference type="InterPro" id="IPR027417">
    <property type="entry name" value="P-loop_NTPase"/>
</dbReference>
<evidence type="ECO:0000256" key="4">
    <source>
        <dbReference type="ARBA" id="ARBA00022741"/>
    </source>
</evidence>
<evidence type="ECO:0000256" key="2">
    <source>
        <dbReference type="ARBA" id="ARBA00022475"/>
    </source>
</evidence>
<evidence type="ECO:0000313" key="7">
    <source>
        <dbReference type="EMBL" id="PJI82824.1"/>
    </source>
</evidence>
<gene>
    <name evidence="7" type="ORF">B0G85_0212</name>
</gene>
<keyword evidence="2" id="KW-1003">Cell membrane</keyword>
<keyword evidence="4" id="KW-0547">Nucleotide-binding</keyword>
<keyword evidence="8" id="KW-1185">Reference proteome</keyword>
<proteinExistence type="predicted"/>
<dbReference type="AlphaFoldDB" id="A0A2M8VY86"/>
<comment type="caution">
    <text evidence="7">The sequence shown here is derived from an EMBL/GenBank/DDBJ whole genome shotgun (WGS) entry which is preliminary data.</text>
</comment>
<dbReference type="PROSITE" id="PS00211">
    <property type="entry name" value="ABC_TRANSPORTER_1"/>
    <property type="match status" value="1"/>
</dbReference>
<dbReference type="OrthoDB" id="5298774at2"/>
<dbReference type="RefSeq" id="WP_100378589.1">
    <property type="nucleotide sequence ID" value="NZ_CBCSBW010000001.1"/>
</dbReference>
<accession>A0A2M8VY86</accession>
<dbReference type="Gene3D" id="3.40.50.300">
    <property type="entry name" value="P-loop containing nucleotide triphosphate hydrolases"/>
    <property type="match status" value="1"/>
</dbReference>
<dbReference type="PROSITE" id="PS50893">
    <property type="entry name" value="ABC_TRANSPORTER_2"/>
    <property type="match status" value="1"/>
</dbReference>
<sequence length="370" mass="40867">MLKVKINQTAPVFMQITLECAPGEVHALVGPSGSGKTTILRTIAGLNQAATGSIECNDQIWLSTDRSGRVKSSLAAKDRCCGFLFQQYALFPHLSALDNVIIALQNIELTSERRKQLAAQWLERMGIGQLSKRMPHQLSGGQQQRVGLARALARKPSILLLDEPFSAIDTPTRLGLYKTLAEIRIDLNVPMLLVTHDLREADLLADRITVIDQGISLQTAAPKTLFSKPRNSRVAELVGISNIFQGKFNSGELSWDGCNQLFSVVDKGKIPPHSQVAWVIPQSALSLHRESSKTGVTAIVEEISSLGQIAVIQLRIENSEIRITWEASTAEIKRLDMKVDGLMQIEMDANQIHIMPLRPINDPRRFQESV</sequence>
<dbReference type="InterPro" id="IPR050093">
    <property type="entry name" value="ABC_SmlMolc_Importer"/>
</dbReference>
<dbReference type="EMBL" id="PGTX01000001">
    <property type="protein sequence ID" value="PJI82824.1"/>
    <property type="molecule type" value="Genomic_DNA"/>
</dbReference>
<protein>
    <submittedName>
        <fullName evidence="7">Molybdate transport system ATP-binding protein</fullName>
    </submittedName>
</protein>
<keyword evidence="3" id="KW-0472">Membrane</keyword>
<reference evidence="7 8" key="1">
    <citation type="submission" date="2017-11" db="EMBL/GenBank/DDBJ databases">
        <title>Genomic Encyclopedia of Type Strains, Phase III (KMG-III): the genomes of soil and plant-associated and newly described type strains.</title>
        <authorList>
            <person name="Whitman W."/>
        </authorList>
    </citation>
    <scope>NUCLEOTIDE SEQUENCE [LARGE SCALE GENOMIC DNA]</scope>
    <source>
        <strain evidence="7 8">UB-Domo-W1</strain>
    </source>
</reference>
<evidence type="ECO:0000256" key="5">
    <source>
        <dbReference type="ARBA" id="ARBA00022840"/>
    </source>
</evidence>